<feature type="compositionally biased region" description="Basic and acidic residues" evidence="1">
    <location>
        <begin position="58"/>
        <end position="69"/>
    </location>
</feature>
<name>A0A507B428_9PEZI</name>
<dbReference type="InParanoid" id="A0A507B428"/>
<feature type="compositionally biased region" description="Basic and acidic residues" evidence="1">
    <location>
        <begin position="29"/>
        <end position="44"/>
    </location>
</feature>
<evidence type="ECO:0000313" key="3">
    <source>
        <dbReference type="Proteomes" id="UP000319257"/>
    </source>
</evidence>
<protein>
    <submittedName>
        <fullName evidence="2">Uncharacterized protein</fullName>
    </submittedName>
</protein>
<evidence type="ECO:0000313" key="2">
    <source>
        <dbReference type="EMBL" id="TPX14593.1"/>
    </source>
</evidence>
<accession>A0A507B428</accession>
<organism evidence="2 3">
    <name type="scientific">Thyridium curvatum</name>
    <dbReference type="NCBI Taxonomy" id="1093900"/>
    <lineage>
        <taxon>Eukaryota</taxon>
        <taxon>Fungi</taxon>
        <taxon>Dikarya</taxon>
        <taxon>Ascomycota</taxon>
        <taxon>Pezizomycotina</taxon>
        <taxon>Sordariomycetes</taxon>
        <taxon>Sordariomycetidae</taxon>
        <taxon>Thyridiales</taxon>
        <taxon>Thyridiaceae</taxon>
        <taxon>Thyridium</taxon>
    </lineage>
</organism>
<reference evidence="2 3" key="1">
    <citation type="submission" date="2019-06" db="EMBL/GenBank/DDBJ databases">
        <title>Draft genome sequence of the filamentous fungus Phialemoniopsis curvata isolated from diesel fuel.</title>
        <authorList>
            <person name="Varaljay V.A."/>
            <person name="Lyon W.J."/>
            <person name="Crouch A.L."/>
            <person name="Drake C.E."/>
            <person name="Hollomon J.M."/>
            <person name="Nadeau L.J."/>
            <person name="Nunn H.S."/>
            <person name="Stevenson B.S."/>
            <person name="Bojanowski C.L."/>
            <person name="Crookes-Goodson W.J."/>
        </authorList>
    </citation>
    <scope>NUCLEOTIDE SEQUENCE [LARGE SCALE GENOMIC DNA]</scope>
    <source>
        <strain evidence="2 3">D216</strain>
    </source>
</reference>
<dbReference type="RefSeq" id="XP_030996304.1">
    <property type="nucleotide sequence ID" value="XM_031139789.1"/>
</dbReference>
<keyword evidence="3" id="KW-1185">Reference proteome</keyword>
<proteinExistence type="predicted"/>
<evidence type="ECO:0000256" key="1">
    <source>
        <dbReference type="SAM" id="MobiDB-lite"/>
    </source>
</evidence>
<feature type="compositionally biased region" description="Low complexity" evidence="1">
    <location>
        <begin position="1"/>
        <end position="13"/>
    </location>
</feature>
<dbReference type="AlphaFoldDB" id="A0A507B428"/>
<gene>
    <name evidence="2" type="ORF">E0L32_005285</name>
</gene>
<dbReference type="Proteomes" id="UP000319257">
    <property type="component" value="Unassembled WGS sequence"/>
</dbReference>
<dbReference type="GeneID" id="41972732"/>
<dbReference type="EMBL" id="SKBQ01000027">
    <property type="protein sequence ID" value="TPX14593.1"/>
    <property type="molecule type" value="Genomic_DNA"/>
</dbReference>
<feature type="region of interest" description="Disordered" evidence="1">
    <location>
        <begin position="1"/>
        <end position="82"/>
    </location>
</feature>
<comment type="caution">
    <text evidence="2">The sequence shown here is derived from an EMBL/GenBank/DDBJ whole genome shotgun (WGS) entry which is preliminary data.</text>
</comment>
<sequence length="101" mass="11329">MSSHQSSQAQAGSEQKHSGLRAALSSLKSKKDTSHVEVSERDAPPRYSTDTTATSLYKEPHSKHSDKHFSRGGVDPNNPPRKYNYNLDKNWEAMAVMWSLK</sequence>